<protein>
    <recommendedName>
        <fullName evidence="8">Cytochrome P450</fullName>
    </recommendedName>
</protein>
<evidence type="ECO:0000256" key="2">
    <source>
        <dbReference type="ARBA" id="ARBA00022617"/>
    </source>
</evidence>
<proteinExistence type="inferred from homology"/>
<evidence type="ECO:0000256" key="5">
    <source>
        <dbReference type="ARBA" id="ARBA00023004"/>
    </source>
</evidence>
<dbReference type="EMBL" id="CAJVCH010160001">
    <property type="protein sequence ID" value="CAG7728211.1"/>
    <property type="molecule type" value="Genomic_DNA"/>
</dbReference>
<keyword evidence="2" id="KW-0349">Heme</keyword>
<organism evidence="6 7">
    <name type="scientific">Allacma fusca</name>
    <dbReference type="NCBI Taxonomy" id="39272"/>
    <lineage>
        <taxon>Eukaryota</taxon>
        <taxon>Metazoa</taxon>
        <taxon>Ecdysozoa</taxon>
        <taxon>Arthropoda</taxon>
        <taxon>Hexapoda</taxon>
        <taxon>Collembola</taxon>
        <taxon>Symphypleona</taxon>
        <taxon>Sminthuridae</taxon>
        <taxon>Allacma</taxon>
    </lineage>
</organism>
<sequence length="364" mass="41493">MLLVLFELAIGFFLAAILGLLIYARWNYGTLEALNIPVVERSFLLGSTPDLHSKVQHLEDIARFKKYGPVYGLYEGRIPHIHICDPELIRLIFVKDFDHFRNRREVSLGHPILDEVLDFLPYDKWKALRQMTTPSLTSSKLKMMSVRLNQSAVEFVPHLQKQINNAGGRMKTDSRKIFVPIAVDTIIRGLMGMNVQNPFDYDGDICQNLEGISAEGKDATFMYTLRATFPFLTKLAPAFNPNSVNFFANFFRGAVKIRAGDSIRQNDFMDKFIDMMNKLDTDEFNRLNITEDTVMGQVVGPLIAGYDAVATCCSFLSYYAANDPEVQERIEREVDAHMEKHGEFKDVEFILSLHYAAASMEKLH</sequence>
<name>A0A8J2P8Z6_9HEXA</name>
<dbReference type="AlphaFoldDB" id="A0A8J2P8Z6"/>
<keyword evidence="3" id="KW-0479">Metal-binding</keyword>
<keyword evidence="7" id="KW-1185">Reference proteome</keyword>
<dbReference type="Proteomes" id="UP000708208">
    <property type="component" value="Unassembled WGS sequence"/>
</dbReference>
<dbReference type="PANTHER" id="PTHR24302:SF15">
    <property type="entry name" value="FATTY-ACID PEROXYGENASE"/>
    <property type="match status" value="1"/>
</dbReference>
<comment type="caution">
    <text evidence="6">The sequence shown here is derived from an EMBL/GenBank/DDBJ whole genome shotgun (WGS) entry which is preliminary data.</text>
</comment>
<dbReference type="PANTHER" id="PTHR24302">
    <property type="entry name" value="CYTOCHROME P450 FAMILY 3"/>
    <property type="match status" value="1"/>
</dbReference>
<dbReference type="InterPro" id="IPR050705">
    <property type="entry name" value="Cytochrome_P450_3A"/>
</dbReference>
<keyword evidence="4" id="KW-0560">Oxidoreductase</keyword>
<dbReference type="OrthoDB" id="2789670at2759"/>
<evidence type="ECO:0000256" key="3">
    <source>
        <dbReference type="ARBA" id="ARBA00022723"/>
    </source>
</evidence>
<dbReference type="InterPro" id="IPR001128">
    <property type="entry name" value="Cyt_P450"/>
</dbReference>
<evidence type="ECO:0000256" key="4">
    <source>
        <dbReference type="ARBA" id="ARBA00023002"/>
    </source>
</evidence>
<dbReference type="GO" id="GO:0020037">
    <property type="term" value="F:heme binding"/>
    <property type="evidence" value="ECO:0007669"/>
    <property type="project" value="InterPro"/>
</dbReference>
<evidence type="ECO:0000313" key="6">
    <source>
        <dbReference type="EMBL" id="CAG7728211.1"/>
    </source>
</evidence>
<accession>A0A8J2P8Z6</accession>
<evidence type="ECO:0000313" key="7">
    <source>
        <dbReference type="Proteomes" id="UP000708208"/>
    </source>
</evidence>
<evidence type="ECO:0008006" key="8">
    <source>
        <dbReference type="Google" id="ProtNLM"/>
    </source>
</evidence>
<dbReference type="GO" id="GO:0008395">
    <property type="term" value="F:steroid hydroxylase activity"/>
    <property type="evidence" value="ECO:0007669"/>
    <property type="project" value="TreeGrafter"/>
</dbReference>
<dbReference type="GO" id="GO:0016705">
    <property type="term" value="F:oxidoreductase activity, acting on paired donors, with incorporation or reduction of molecular oxygen"/>
    <property type="evidence" value="ECO:0007669"/>
    <property type="project" value="InterPro"/>
</dbReference>
<comment type="similarity">
    <text evidence="1">Belongs to the cytochrome P450 family.</text>
</comment>
<reference evidence="6" key="1">
    <citation type="submission" date="2021-06" db="EMBL/GenBank/DDBJ databases">
        <authorList>
            <person name="Hodson N. C."/>
            <person name="Mongue J. A."/>
            <person name="Jaron S. K."/>
        </authorList>
    </citation>
    <scope>NUCLEOTIDE SEQUENCE</scope>
</reference>
<evidence type="ECO:0000256" key="1">
    <source>
        <dbReference type="ARBA" id="ARBA00010617"/>
    </source>
</evidence>
<keyword evidence="5" id="KW-0408">Iron</keyword>
<dbReference type="Pfam" id="PF00067">
    <property type="entry name" value="p450"/>
    <property type="match status" value="1"/>
</dbReference>
<dbReference type="GO" id="GO:0005506">
    <property type="term" value="F:iron ion binding"/>
    <property type="evidence" value="ECO:0007669"/>
    <property type="project" value="InterPro"/>
</dbReference>
<gene>
    <name evidence="6" type="ORF">AFUS01_LOCUS17011</name>
</gene>